<evidence type="ECO:0000313" key="1">
    <source>
        <dbReference type="EMBL" id="KDN23737.1"/>
    </source>
</evidence>
<proteinExistence type="predicted"/>
<organism evidence="1 2">
    <name type="scientific">Amycolatopsis rifamycinica</name>
    <dbReference type="NCBI Taxonomy" id="287986"/>
    <lineage>
        <taxon>Bacteria</taxon>
        <taxon>Bacillati</taxon>
        <taxon>Actinomycetota</taxon>
        <taxon>Actinomycetes</taxon>
        <taxon>Pseudonocardiales</taxon>
        <taxon>Pseudonocardiaceae</taxon>
        <taxon>Amycolatopsis</taxon>
    </lineage>
</organism>
<protein>
    <submittedName>
        <fullName evidence="1">Uncharacterized protein</fullName>
    </submittedName>
</protein>
<keyword evidence="2" id="KW-1185">Reference proteome</keyword>
<reference evidence="1 2" key="1">
    <citation type="submission" date="2014-05" db="EMBL/GenBank/DDBJ databases">
        <title>Draft genome sequence of Amycolatopsis rifamycinica DSM 46095.</title>
        <authorList>
            <person name="Lal R."/>
            <person name="Saxena A."/>
            <person name="Kumari R."/>
            <person name="Mukherjee U."/>
            <person name="Singh P."/>
            <person name="Sangwan N."/>
            <person name="Mahato N.K."/>
        </authorList>
    </citation>
    <scope>NUCLEOTIDE SEQUENCE [LARGE SCALE GENOMIC DNA]</scope>
    <source>
        <strain evidence="1 2">DSM 46095</strain>
    </source>
</reference>
<sequence>MQQLPSGVVHGERVGLQPFQQAADAAGNEPGDAVRVGRVPGQPHEVRLLGVRQLQRPAQRGADLGGRIGRASLLEPDDVFDRDAGEDGQFLAAQARSTAGRLVGDPHARGFEAIAPCPQCPPEIIHAAIVRSAHLDRGGTGCTRTCRGCLSPGPRRRVRP</sequence>
<dbReference type="EMBL" id="JMQI01000005">
    <property type="protein sequence ID" value="KDN23737.1"/>
    <property type="molecule type" value="Genomic_DNA"/>
</dbReference>
<comment type="caution">
    <text evidence="1">The sequence shown here is derived from an EMBL/GenBank/DDBJ whole genome shotgun (WGS) entry which is preliminary data.</text>
</comment>
<evidence type="ECO:0000313" key="2">
    <source>
        <dbReference type="Proteomes" id="UP000027345"/>
    </source>
</evidence>
<gene>
    <name evidence="1" type="ORF">DV20_03170</name>
</gene>
<dbReference type="Proteomes" id="UP000027345">
    <property type="component" value="Unassembled WGS sequence"/>
</dbReference>
<dbReference type="AlphaFoldDB" id="A0A066UD05"/>
<name>A0A066UD05_9PSEU</name>
<accession>A0A066UD05</accession>